<dbReference type="Gene3D" id="2.30.42.60">
    <property type="match status" value="1"/>
</dbReference>
<keyword evidence="6" id="KW-0574">Periplasm</keyword>
<evidence type="ECO:0000256" key="11">
    <source>
        <dbReference type="SAM" id="SignalP"/>
    </source>
</evidence>
<keyword evidence="14" id="KW-1185">Reference proteome</keyword>
<dbReference type="Pfam" id="PF13180">
    <property type="entry name" value="PDZ_2"/>
    <property type="match status" value="1"/>
</dbReference>
<dbReference type="SUPFAM" id="SSF50494">
    <property type="entry name" value="Trypsin-like serine proteases"/>
    <property type="match status" value="1"/>
</dbReference>
<accession>A0A285CLT4</accession>
<protein>
    <submittedName>
        <fullName evidence="13">Do/DeqQ family serine protease</fullName>
    </submittedName>
</protein>
<feature type="signal peptide" evidence="11">
    <location>
        <begin position="1"/>
        <end position="21"/>
    </location>
</feature>
<evidence type="ECO:0000256" key="10">
    <source>
        <dbReference type="PIRSR" id="PIRSR611782-2"/>
    </source>
</evidence>
<evidence type="ECO:0000256" key="8">
    <source>
        <dbReference type="ARBA" id="ARBA00022825"/>
    </source>
</evidence>
<keyword evidence="7" id="KW-0378">Hydrolase</keyword>
<dbReference type="PROSITE" id="PS50106">
    <property type="entry name" value="PDZ"/>
    <property type="match status" value="1"/>
</dbReference>
<reference evidence="14" key="1">
    <citation type="submission" date="2017-08" db="EMBL/GenBank/DDBJ databases">
        <authorList>
            <person name="Varghese N."/>
            <person name="Submissions S."/>
        </authorList>
    </citation>
    <scope>NUCLEOTIDE SEQUENCE [LARGE SCALE GENOMIC DNA]</scope>
    <source>
        <strain evidence="14">JA234</strain>
    </source>
</reference>
<dbReference type="Gene3D" id="2.30.42.10">
    <property type="match status" value="1"/>
</dbReference>
<keyword evidence="8" id="KW-0720">Serine protease</keyword>
<feature type="domain" description="PDZ" evidence="12">
    <location>
        <begin position="377"/>
        <end position="429"/>
    </location>
</feature>
<dbReference type="GO" id="GO:0042597">
    <property type="term" value="C:periplasmic space"/>
    <property type="evidence" value="ECO:0007669"/>
    <property type="project" value="UniProtKB-SubCell"/>
</dbReference>
<dbReference type="InterPro" id="IPR036034">
    <property type="entry name" value="PDZ_sf"/>
</dbReference>
<comment type="similarity">
    <text evidence="2">Belongs to the peptidase S1C family.</text>
</comment>
<keyword evidence="5" id="KW-0677">Repeat</keyword>
<proteinExistence type="inferred from homology"/>
<dbReference type="Proteomes" id="UP000219467">
    <property type="component" value="Unassembled WGS sequence"/>
</dbReference>
<dbReference type="Gene3D" id="2.40.10.120">
    <property type="match status" value="1"/>
</dbReference>
<evidence type="ECO:0000259" key="12">
    <source>
        <dbReference type="PROSITE" id="PS50106"/>
    </source>
</evidence>
<dbReference type="InterPro" id="IPR001478">
    <property type="entry name" value="PDZ"/>
</dbReference>
<sequence>MRHRFLSVATAIAFALPVAVPAETRVPESAAQISLSFAPVVRAAAPAVVNIYATRVVEERVSPFAADPFFDQFFRDFGRRQPRVQNSLGSGVIVSGDGVVVSNFHVVGQADAIRVVLNDRREYEAEVMLSDQDSDLAILKLRDASDLPHLALRDSDGIEVGELVLAIGNPFGVGQTVSQGIVSGLARSGLSIDGGRGYFIQTDAAINPGNSGGALVDVAGQLVGINTAILTQSGGSNGIGFAIPANLVRSFLAQAEAGESRFRRPWAGVNGQAVDAALAAAMGIARPEGVILTELHEESPFRAAGLRAGDVVLSLGGQRTDSPQEVMFRLSAMGLGGEATVTFLRDGKPRQAVVALVAPPDRPDRETLTLRESVLAGLTVERINPAVSAEMGLPFSVAGVVVRAVDGPAARAGLRPGDILREVNGREIQRPRDLLIAARERVRWWQVDVLRDGQSLRLRFRL</sequence>
<organism evidence="13 14">
    <name type="scientific">Cereibacter ovatus</name>
    <dbReference type="NCBI Taxonomy" id="439529"/>
    <lineage>
        <taxon>Bacteria</taxon>
        <taxon>Pseudomonadati</taxon>
        <taxon>Pseudomonadota</taxon>
        <taxon>Alphaproteobacteria</taxon>
        <taxon>Rhodobacterales</taxon>
        <taxon>Paracoccaceae</taxon>
        <taxon>Cereibacter</taxon>
    </lineage>
</organism>
<keyword evidence="4 11" id="KW-0732">Signal</keyword>
<dbReference type="InterPro" id="IPR011782">
    <property type="entry name" value="Pept_S1C_Do"/>
</dbReference>
<dbReference type="AlphaFoldDB" id="A0A285CLT4"/>
<evidence type="ECO:0000313" key="13">
    <source>
        <dbReference type="EMBL" id="SNX68504.1"/>
    </source>
</evidence>
<feature type="active site" description="Charge relay system" evidence="9">
    <location>
        <position position="105"/>
    </location>
</feature>
<dbReference type="InterPro" id="IPR009003">
    <property type="entry name" value="Peptidase_S1_PA"/>
</dbReference>
<dbReference type="SUPFAM" id="SSF50156">
    <property type="entry name" value="PDZ domain-like"/>
    <property type="match status" value="2"/>
</dbReference>
<dbReference type="EMBL" id="OAOQ01000002">
    <property type="protein sequence ID" value="SNX68504.1"/>
    <property type="molecule type" value="Genomic_DNA"/>
</dbReference>
<dbReference type="GO" id="GO:0004252">
    <property type="term" value="F:serine-type endopeptidase activity"/>
    <property type="evidence" value="ECO:0007669"/>
    <property type="project" value="InterPro"/>
</dbReference>
<dbReference type="PRINTS" id="PR00834">
    <property type="entry name" value="PROTEASES2C"/>
</dbReference>
<evidence type="ECO:0000313" key="14">
    <source>
        <dbReference type="Proteomes" id="UP000219467"/>
    </source>
</evidence>
<keyword evidence="3 13" id="KW-0645">Protease</keyword>
<evidence type="ECO:0000256" key="4">
    <source>
        <dbReference type="ARBA" id="ARBA00022729"/>
    </source>
</evidence>
<dbReference type="RefSeq" id="WP_097029189.1">
    <property type="nucleotide sequence ID" value="NZ_OAOQ01000002.1"/>
</dbReference>
<feature type="active site" description="Charge relay system" evidence="9">
    <location>
        <position position="211"/>
    </location>
</feature>
<dbReference type="NCBIfam" id="TIGR02037">
    <property type="entry name" value="degP_htrA_DO"/>
    <property type="match status" value="1"/>
</dbReference>
<evidence type="ECO:0000256" key="2">
    <source>
        <dbReference type="ARBA" id="ARBA00010541"/>
    </source>
</evidence>
<dbReference type="Pfam" id="PF13365">
    <property type="entry name" value="Trypsin_2"/>
    <property type="match status" value="1"/>
</dbReference>
<feature type="active site" description="Charge relay system" evidence="9">
    <location>
        <position position="135"/>
    </location>
</feature>
<evidence type="ECO:0000256" key="5">
    <source>
        <dbReference type="ARBA" id="ARBA00022737"/>
    </source>
</evidence>
<feature type="binding site" evidence="10">
    <location>
        <position position="105"/>
    </location>
    <ligand>
        <name>substrate</name>
    </ligand>
</feature>
<dbReference type="Pfam" id="PF17820">
    <property type="entry name" value="PDZ_6"/>
    <property type="match status" value="1"/>
</dbReference>
<gene>
    <name evidence="13" type="ORF">SAMN05878503_102157</name>
</gene>
<feature type="chain" id="PRO_5038381100" evidence="11">
    <location>
        <begin position="22"/>
        <end position="462"/>
    </location>
</feature>
<feature type="binding site" evidence="10">
    <location>
        <begin position="209"/>
        <end position="211"/>
    </location>
    <ligand>
        <name>substrate</name>
    </ligand>
</feature>
<dbReference type="InterPro" id="IPR041489">
    <property type="entry name" value="PDZ_6"/>
</dbReference>
<dbReference type="OrthoDB" id="9758917at2"/>
<dbReference type="GO" id="GO:0006508">
    <property type="term" value="P:proteolysis"/>
    <property type="evidence" value="ECO:0007669"/>
    <property type="project" value="UniProtKB-KW"/>
</dbReference>
<evidence type="ECO:0000256" key="1">
    <source>
        <dbReference type="ARBA" id="ARBA00004418"/>
    </source>
</evidence>
<evidence type="ECO:0000256" key="6">
    <source>
        <dbReference type="ARBA" id="ARBA00022764"/>
    </source>
</evidence>
<feature type="binding site" evidence="10">
    <location>
        <position position="135"/>
    </location>
    <ligand>
        <name>substrate</name>
    </ligand>
</feature>
<dbReference type="PANTHER" id="PTHR22939:SF129">
    <property type="entry name" value="SERINE PROTEASE HTRA2, MITOCHONDRIAL"/>
    <property type="match status" value="1"/>
</dbReference>
<evidence type="ECO:0000256" key="9">
    <source>
        <dbReference type="PIRSR" id="PIRSR611782-1"/>
    </source>
</evidence>
<dbReference type="PANTHER" id="PTHR22939">
    <property type="entry name" value="SERINE PROTEASE FAMILY S1C HTRA-RELATED"/>
    <property type="match status" value="1"/>
</dbReference>
<comment type="subcellular location">
    <subcellularLocation>
        <location evidence="1">Periplasm</location>
    </subcellularLocation>
</comment>
<dbReference type="InterPro" id="IPR001940">
    <property type="entry name" value="Peptidase_S1C"/>
</dbReference>
<dbReference type="SMART" id="SM00228">
    <property type="entry name" value="PDZ"/>
    <property type="match status" value="2"/>
</dbReference>
<name>A0A285CLT4_9RHOB</name>
<evidence type="ECO:0000256" key="3">
    <source>
        <dbReference type="ARBA" id="ARBA00022670"/>
    </source>
</evidence>
<evidence type="ECO:0000256" key="7">
    <source>
        <dbReference type="ARBA" id="ARBA00022801"/>
    </source>
</evidence>